<dbReference type="Proteomes" id="UP000516437">
    <property type="component" value="Unassembled WGS sequence"/>
</dbReference>
<organism evidence="4 5">
    <name type="scientific">Morella rubra</name>
    <name type="common">Chinese bayberry</name>
    <dbReference type="NCBI Taxonomy" id="262757"/>
    <lineage>
        <taxon>Eukaryota</taxon>
        <taxon>Viridiplantae</taxon>
        <taxon>Streptophyta</taxon>
        <taxon>Embryophyta</taxon>
        <taxon>Tracheophyta</taxon>
        <taxon>Spermatophyta</taxon>
        <taxon>Magnoliopsida</taxon>
        <taxon>eudicotyledons</taxon>
        <taxon>Gunneridae</taxon>
        <taxon>Pentapetalae</taxon>
        <taxon>rosids</taxon>
        <taxon>fabids</taxon>
        <taxon>Fagales</taxon>
        <taxon>Myricaceae</taxon>
        <taxon>Morella</taxon>
    </lineage>
</organism>
<evidence type="ECO:0000313" key="4">
    <source>
        <dbReference type="EMBL" id="KAB1200371.1"/>
    </source>
</evidence>
<dbReference type="Pfam" id="PF01535">
    <property type="entry name" value="PPR"/>
    <property type="match status" value="2"/>
</dbReference>
<keyword evidence="5" id="KW-1185">Reference proteome</keyword>
<dbReference type="EMBL" id="RXIC02000172">
    <property type="protein sequence ID" value="KAB1200371.1"/>
    <property type="molecule type" value="Genomic_DNA"/>
</dbReference>
<reference evidence="4 5" key="1">
    <citation type="journal article" date="2019" name="Plant Biotechnol. J.">
        <title>The red bayberry genome and genetic basis of sex determination.</title>
        <authorList>
            <person name="Jia H.M."/>
            <person name="Jia H.J."/>
            <person name="Cai Q.L."/>
            <person name="Wang Y."/>
            <person name="Zhao H.B."/>
            <person name="Yang W.F."/>
            <person name="Wang G.Y."/>
            <person name="Li Y.H."/>
            <person name="Zhan D.L."/>
            <person name="Shen Y.T."/>
            <person name="Niu Q.F."/>
            <person name="Chang L."/>
            <person name="Qiu J."/>
            <person name="Zhao L."/>
            <person name="Xie H.B."/>
            <person name="Fu W.Y."/>
            <person name="Jin J."/>
            <person name="Li X.W."/>
            <person name="Jiao Y."/>
            <person name="Zhou C.C."/>
            <person name="Tu T."/>
            <person name="Chai C.Y."/>
            <person name="Gao J.L."/>
            <person name="Fan L.J."/>
            <person name="van de Weg E."/>
            <person name="Wang J.Y."/>
            <person name="Gao Z.S."/>
        </authorList>
    </citation>
    <scope>NUCLEOTIDE SEQUENCE [LARGE SCALE GENOMIC DNA]</scope>
    <source>
        <tissue evidence="4">Leaves</tissue>
    </source>
</reference>
<dbReference type="AlphaFoldDB" id="A0A6A1UJE5"/>
<dbReference type="PROSITE" id="PS51375">
    <property type="entry name" value="PPR"/>
    <property type="match status" value="10"/>
</dbReference>
<accession>A0A6A1UJE5</accession>
<dbReference type="OrthoDB" id="185373at2759"/>
<feature type="repeat" description="PPR" evidence="3">
    <location>
        <begin position="202"/>
        <end position="236"/>
    </location>
</feature>
<feature type="repeat" description="PPR" evidence="3">
    <location>
        <begin position="408"/>
        <end position="438"/>
    </location>
</feature>
<feature type="repeat" description="PPR" evidence="3">
    <location>
        <begin position="237"/>
        <end position="271"/>
    </location>
</feature>
<feature type="repeat" description="PPR" evidence="3">
    <location>
        <begin position="548"/>
        <end position="582"/>
    </location>
</feature>
<feature type="repeat" description="PPR" evidence="3">
    <location>
        <begin position="583"/>
        <end position="617"/>
    </location>
</feature>
<protein>
    <recommendedName>
        <fullName evidence="6">Pentacotripeptide-repeat region of PRORP domain-containing protein</fullName>
    </recommendedName>
</protein>
<evidence type="ECO:0000313" key="5">
    <source>
        <dbReference type="Proteomes" id="UP000516437"/>
    </source>
</evidence>
<dbReference type="Gene3D" id="1.25.40.10">
    <property type="entry name" value="Tetratricopeptide repeat domain"/>
    <property type="match status" value="7"/>
</dbReference>
<dbReference type="Pfam" id="PF13041">
    <property type="entry name" value="PPR_2"/>
    <property type="match status" value="3"/>
</dbReference>
<evidence type="ECO:0000256" key="3">
    <source>
        <dbReference type="PROSITE-ProRule" id="PRU00708"/>
    </source>
</evidence>
<proteinExistence type="inferred from homology"/>
<feature type="repeat" description="PPR" evidence="3">
    <location>
        <begin position="373"/>
        <end position="407"/>
    </location>
</feature>
<dbReference type="InterPro" id="IPR011990">
    <property type="entry name" value="TPR-like_helical_dom_sf"/>
</dbReference>
<keyword evidence="2" id="KW-0677">Repeat</keyword>
<name>A0A6A1UJE5_9ROSI</name>
<feature type="repeat" description="PPR" evidence="3">
    <location>
        <begin position="513"/>
        <end position="547"/>
    </location>
</feature>
<dbReference type="PANTHER" id="PTHR47447:SF28">
    <property type="entry name" value="PENTACOTRIPEPTIDE-REPEAT REGION OF PRORP DOMAIN-CONTAINING PROTEIN"/>
    <property type="match status" value="1"/>
</dbReference>
<sequence>MLEFGSYGYVGYVEIGGINASMPKISNPSTLAIFSTATYQRFLLLNLQSKRISSSSSSSPVPTEQHIARLILDQKSASQAVQAFRWASKLPSFMHSQSTYRALIRKLCAFRRFDTVKELLDEMPKSIGSPPDEDIFITIVRGLGRARMVKQVIKVVDLVLRFERKPSLKIFNSILDVLVGEDIDLAREFYRKRMMRIGVEGDDYTFGILMKGLCLTDRIGDGFKLLQVMKSRGIRPNTVIYNTLLHALCRSGKAGRARSLMNEMEEPNDVSFNVIISAYCQEENLVQALVLLEKCFNLGFVPDVVTVTKLLELLCSVGRVAEAVEVLERFETKGGMLDVVAYNTLIKGFCKLRKVRVGCSFLKKMERKGCLPNVDTYNILISGCCESSIMDLALDLFNEMKTEGIRLNFVTYDTLIRGLCSGGRVEDGFKILELMEDRTGGSEGHIAPYNSVLYGLYRETQLDEALIFLTKMGNLFPRAVDRSLRILHFCTEGAIEEAKKVFDQMLGEGGIPSVLVYDYLIHGFCQEGCVREAFELVNEMVGLGYFPLAPTFNALISAFCRQGKVIHALKLIDDMVARGCILDEGTYNPLVNALCKKGDFQKALGLFTQMVEKGVVPDYYLWNSLLLCLCEETSWLEKKFKCLKWDLKSTGIFLVSPSIVWFREATILSLTEWADPVIGNNPILRLISGIIFMHEQDYNQALEHTNAGSTMELHALNVQIFLKMYTLDYAKRQLRVMQQTDEDHTLTLLASAWLNLAVGSSKIQEAYLIFQGVSEKYQMTSLSLNGKAVCSMPWEVLMRQKHCCLKH</sequence>
<gene>
    <name evidence="4" type="ORF">CJ030_MR0G007496</name>
</gene>
<dbReference type="PANTHER" id="PTHR47447">
    <property type="entry name" value="OS03G0856100 PROTEIN"/>
    <property type="match status" value="1"/>
</dbReference>
<dbReference type="Pfam" id="PF12854">
    <property type="entry name" value="PPR_1"/>
    <property type="match status" value="3"/>
</dbReference>
<dbReference type="InterPro" id="IPR002885">
    <property type="entry name" value="PPR_rpt"/>
</dbReference>
<comment type="caution">
    <text evidence="4">The sequence shown here is derived from an EMBL/GenBank/DDBJ whole genome shotgun (WGS) entry which is preliminary data.</text>
</comment>
<feature type="repeat" description="PPR" evidence="3">
    <location>
        <begin position="303"/>
        <end position="337"/>
    </location>
</feature>
<feature type="repeat" description="PPR" evidence="3">
    <location>
        <begin position="96"/>
        <end position="130"/>
    </location>
</feature>
<evidence type="ECO:0000256" key="1">
    <source>
        <dbReference type="ARBA" id="ARBA00007626"/>
    </source>
</evidence>
<dbReference type="NCBIfam" id="TIGR00756">
    <property type="entry name" value="PPR"/>
    <property type="match status" value="9"/>
</dbReference>
<evidence type="ECO:0008006" key="6">
    <source>
        <dbReference type="Google" id="ProtNLM"/>
    </source>
</evidence>
<feature type="repeat" description="PPR" evidence="3">
    <location>
        <begin position="338"/>
        <end position="372"/>
    </location>
</feature>
<dbReference type="Pfam" id="PF04733">
    <property type="entry name" value="Coatomer_E"/>
    <property type="match status" value="1"/>
</dbReference>
<comment type="similarity">
    <text evidence="1">Belongs to the PPR family. P subfamily.</text>
</comment>
<evidence type="ECO:0000256" key="2">
    <source>
        <dbReference type="ARBA" id="ARBA00022737"/>
    </source>
</evidence>